<keyword evidence="2" id="KW-0116">cAMP-binding</keyword>
<dbReference type="InterPro" id="IPR018490">
    <property type="entry name" value="cNMP-bd_dom_sf"/>
</dbReference>
<evidence type="ECO:0000256" key="3">
    <source>
        <dbReference type="ARBA" id="ARBA00022741"/>
    </source>
</evidence>
<evidence type="ECO:0000256" key="6">
    <source>
        <dbReference type="ARBA" id="ARBA00023149"/>
    </source>
</evidence>
<evidence type="ECO:0000256" key="5">
    <source>
        <dbReference type="ARBA" id="ARBA00023125"/>
    </source>
</evidence>
<dbReference type="PANTHER" id="PTHR24567:SF74">
    <property type="entry name" value="HTH-TYPE TRANSCRIPTIONAL REGULATOR ARCR"/>
    <property type="match status" value="1"/>
</dbReference>
<dbReference type="GO" id="GO:0045892">
    <property type="term" value="P:negative regulation of DNA-templated transcription"/>
    <property type="evidence" value="ECO:0007669"/>
    <property type="project" value="UniProtKB-ARBA"/>
</dbReference>
<dbReference type="PANTHER" id="PTHR24567">
    <property type="entry name" value="CRP FAMILY TRANSCRIPTIONAL REGULATORY PROTEIN"/>
    <property type="match status" value="1"/>
</dbReference>
<evidence type="ECO:0000259" key="12">
    <source>
        <dbReference type="PROSITE" id="PS50042"/>
    </source>
</evidence>
<dbReference type="SUPFAM" id="SSF51206">
    <property type="entry name" value="cAMP-binding domain-like"/>
    <property type="match status" value="1"/>
</dbReference>
<dbReference type="Pfam" id="PF13545">
    <property type="entry name" value="HTH_Crp_2"/>
    <property type="match status" value="1"/>
</dbReference>
<name>A0A4U2YU96_9ACTN</name>
<dbReference type="PROSITE" id="PS51063">
    <property type="entry name" value="HTH_CRP_2"/>
    <property type="match status" value="1"/>
</dbReference>
<proteinExistence type="predicted"/>
<dbReference type="RefSeq" id="WP_137064743.1">
    <property type="nucleotide sequence ID" value="NZ_CP040748.1"/>
</dbReference>
<dbReference type="GO" id="GO:0003700">
    <property type="term" value="F:DNA-binding transcription factor activity"/>
    <property type="evidence" value="ECO:0007669"/>
    <property type="project" value="UniProtKB-ARBA"/>
</dbReference>
<dbReference type="InterPro" id="IPR050397">
    <property type="entry name" value="Env_Response_Regulators"/>
</dbReference>
<evidence type="ECO:0000256" key="2">
    <source>
        <dbReference type="ARBA" id="ARBA00022566"/>
    </source>
</evidence>
<dbReference type="InterPro" id="IPR018488">
    <property type="entry name" value="cNMP-bd_CS"/>
</dbReference>
<dbReference type="Gene3D" id="1.10.10.10">
    <property type="entry name" value="Winged helix-like DNA-binding domain superfamily/Winged helix DNA-binding domain"/>
    <property type="match status" value="1"/>
</dbReference>
<keyword evidence="8" id="KW-0804">Transcription</keyword>
<sequence>MDNDVLRQAPLFSALDDEAATALSNSMAETKLRRGDVLFHEGDSGDRLYVVLDGKVKLGRSAADGRENLLAVMGPGQMFGELSLFDPGPRSATVTAVTDASFASLSHEDLLRWLDGRPTVARSLLGQLASRLRKSNDVVADLVFSDVPGRVAKALLDLADRFGRSADDGVHVHHDLTQEELAQLVGASRETVNKALADFASRGWIRLEPRSVVIMDIERLGKRAR</sequence>
<comment type="caution">
    <text evidence="14">The sequence shown here is derived from an EMBL/GenBank/DDBJ whole genome shotgun (WGS) entry which is preliminary data.</text>
</comment>
<reference evidence="14 15" key="1">
    <citation type="submission" date="2019-04" db="EMBL/GenBank/DDBJ databases">
        <authorList>
            <person name="Dong K."/>
        </authorList>
    </citation>
    <scope>NUCLEOTIDE SEQUENCE [LARGE SCALE GENOMIC DNA]</scope>
    <source>
        <strain evidence="15">dk3543</strain>
    </source>
</reference>
<dbReference type="SMART" id="SM00419">
    <property type="entry name" value="HTH_CRP"/>
    <property type="match status" value="1"/>
</dbReference>
<evidence type="ECO:0000256" key="1">
    <source>
        <dbReference type="ARBA" id="ARBA00022491"/>
    </source>
</evidence>
<evidence type="ECO:0000256" key="10">
    <source>
        <dbReference type="ARBA" id="ARBA00033082"/>
    </source>
</evidence>
<feature type="domain" description="Cyclic nucleotide-binding" evidence="12">
    <location>
        <begin position="11"/>
        <end position="131"/>
    </location>
</feature>
<evidence type="ECO:0000256" key="7">
    <source>
        <dbReference type="ARBA" id="ARBA00023159"/>
    </source>
</evidence>
<dbReference type="CDD" id="cd00038">
    <property type="entry name" value="CAP_ED"/>
    <property type="match status" value="1"/>
</dbReference>
<dbReference type="AlphaFoldDB" id="A0A4U2YU96"/>
<evidence type="ECO:0000256" key="4">
    <source>
        <dbReference type="ARBA" id="ARBA00023015"/>
    </source>
</evidence>
<dbReference type="Pfam" id="PF00027">
    <property type="entry name" value="cNMP_binding"/>
    <property type="match status" value="1"/>
</dbReference>
<dbReference type="InterPro" id="IPR000595">
    <property type="entry name" value="cNMP-bd_dom"/>
</dbReference>
<gene>
    <name evidence="14" type="ORF">FC770_03800</name>
</gene>
<dbReference type="SUPFAM" id="SSF46785">
    <property type="entry name" value="Winged helix' DNA-binding domain"/>
    <property type="match status" value="1"/>
</dbReference>
<dbReference type="InterPro" id="IPR014710">
    <property type="entry name" value="RmlC-like_jellyroll"/>
</dbReference>
<dbReference type="GO" id="GO:0005829">
    <property type="term" value="C:cytosol"/>
    <property type="evidence" value="ECO:0007669"/>
    <property type="project" value="TreeGrafter"/>
</dbReference>
<keyword evidence="15" id="KW-1185">Reference proteome</keyword>
<dbReference type="OrthoDB" id="892842at2"/>
<evidence type="ECO:0000313" key="15">
    <source>
        <dbReference type="Proteomes" id="UP000307808"/>
    </source>
</evidence>
<keyword evidence="4" id="KW-0805">Transcription regulation</keyword>
<dbReference type="PRINTS" id="PR00103">
    <property type="entry name" value="CAMPKINASE"/>
</dbReference>
<evidence type="ECO:0000259" key="13">
    <source>
        <dbReference type="PROSITE" id="PS51063"/>
    </source>
</evidence>
<dbReference type="FunFam" id="1.10.10.10:FF:000019">
    <property type="entry name" value="Crp/Fnr family transcriptional regulator"/>
    <property type="match status" value="1"/>
</dbReference>
<keyword evidence="1" id="KW-0678">Repressor</keyword>
<dbReference type="InterPro" id="IPR036388">
    <property type="entry name" value="WH-like_DNA-bd_sf"/>
</dbReference>
<dbReference type="Gene3D" id="2.60.120.10">
    <property type="entry name" value="Jelly Rolls"/>
    <property type="match status" value="1"/>
</dbReference>
<dbReference type="GO" id="GO:0030552">
    <property type="term" value="F:cAMP binding"/>
    <property type="evidence" value="ECO:0007669"/>
    <property type="project" value="UniProtKB-KW"/>
</dbReference>
<dbReference type="InterPro" id="IPR012318">
    <property type="entry name" value="HTH_CRP"/>
</dbReference>
<dbReference type="GO" id="GO:0045893">
    <property type="term" value="P:positive regulation of DNA-templated transcription"/>
    <property type="evidence" value="ECO:0007669"/>
    <property type="project" value="UniProtKB-ARBA"/>
</dbReference>
<accession>A0A4U2YU96</accession>
<keyword evidence="5" id="KW-0238">DNA-binding</keyword>
<dbReference type="EMBL" id="SZPY01000001">
    <property type="protein sequence ID" value="TKI64282.1"/>
    <property type="molecule type" value="Genomic_DNA"/>
</dbReference>
<evidence type="ECO:0000256" key="8">
    <source>
        <dbReference type="ARBA" id="ARBA00023163"/>
    </source>
</evidence>
<evidence type="ECO:0000313" key="14">
    <source>
        <dbReference type="EMBL" id="TKI64282.1"/>
    </source>
</evidence>
<keyword evidence="7" id="KW-0010">Activator</keyword>
<dbReference type="Proteomes" id="UP000307808">
    <property type="component" value="Unassembled WGS sequence"/>
</dbReference>
<organism evidence="14 15">
    <name type="scientific">Nocardioides jishulii</name>
    <dbReference type="NCBI Taxonomy" id="2575440"/>
    <lineage>
        <taxon>Bacteria</taxon>
        <taxon>Bacillati</taxon>
        <taxon>Actinomycetota</taxon>
        <taxon>Actinomycetes</taxon>
        <taxon>Propionibacteriales</taxon>
        <taxon>Nocardioidaceae</taxon>
        <taxon>Nocardioides</taxon>
    </lineage>
</organism>
<dbReference type="FunFam" id="2.60.120.10:FF:000003">
    <property type="entry name" value="Crp/Fnr family transcriptional regulator"/>
    <property type="match status" value="1"/>
</dbReference>
<keyword evidence="3" id="KW-0547">Nucleotide-binding</keyword>
<keyword evidence="6" id="KW-0114">cAMP</keyword>
<dbReference type="PROSITE" id="PS50042">
    <property type="entry name" value="CNMP_BINDING_3"/>
    <property type="match status" value="1"/>
</dbReference>
<dbReference type="InterPro" id="IPR036390">
    <property type="entry name" value="WH_DNA-bd_sf"/>
</dbReference>
<dbReference type="PROSITE" id="PS00889">
    <property type="entry name" value="CNMP_BINDING_2"/>
    <property type="match status" value="1"/>
</dbReference>
<dbReference type="SMART" id="SM00100">
    <property type="entry name" value="cNMP"/>
    <property type="match status" value="1"/>
</dbReference>
<dbReference type="GO" id="GO:0003677">
    <property type="term" value="F:DNA binding"/>
    <property type="evidence" value="ECO:0007669"/>
    <property type="project" value="UniProtKB-KW"/>
</dbReference>
<evidence type="ECO:0000256" key="11">
    <source>
        <dbReference type="ARBA" id="ARBA00068047"/>
    </source>
</evidence>
<protein>
    <recommendedName>
        <fullName evidence="11">CRP-like cAMP-activated global transcriptional regulator</fullName>
    </recommendedName>
    <alternativeName>
        <fullName evidence="10">cAMP receptor protein</fullName>
    </alternativeName>
    <alternativeName>
        <fullName evidence="9">cAMP regulatory protein</fullName>
    </alternativeName>
</protein>
<evidence type="ECO:0000256" key="9">
    <source>
        <dbReference type="ARBA" id="ARBA00029868"/>
    </source>
</evidence>
<feature type="domain" description="HTH crp-type" evidence="13">
    <location>
        <begin position="145"/>
        <end position="218"/>
    </location>
</feature>